<dbReference type="AlphaFoldDB" id="A0A4R3L9V8"/>
<protein>
    <submittedName>
        <fullName evidence="1">Uncharacterized protein</fullName>
    </submittedName>
</protein>
<gene>
    <name evidence="1" type="ORF">EDD58_101239</name>
</gene>
<comment type="caution">
    <text evidence="1">The sequence shown here is derived from an EMBL/GenBank/DDBJ whole genome shotgun (WGS) entry which is preliminary data.</text>
</comment>
<organism evidence="1 2">
    <name type="scientific">Hazenella coriacea</name>
    <dbReference type="NCBI Taxonomy" id="1179467"/>
    <lineage>
        <taxon>Bacteria</taxon>
        <taxon>Bacillati</taxon>
        <taxon>Bacillota</taxon>
        <taxon>Bacilli</taxon>
        <taxon>Bacillales</taxon>
        <taxon>Thermoactinomycetaceae</taxon>
        <taxon>Hazenella</taxon>
    </lineage>
</organism>
<sequence length="180" mass="20288">MSFVQIDPSQTELLQKDILELTQVLKEVPMESNWSEPLFLKALKHRYRPEKETKLEEVSTSEDSLDDFDRQLERIDIMIGEIQLDRMLENQSGHTYRGPITLPQSDSHAQDLDEVLELSEEIQSELIQGKVNQDQLAKLNKKLESLKINYGNVAGVAVAAAAVISGLTDLLELIKSLSGQ</sequence>
<name>A0A4R3L9V8_9BACL</name>
<dbReference type="RefSeq" id="WP_131923004.1">
    <property type="nucleotide sequence ID" value="NZ_SMAG01000001.1"/>
</dbReference>
<dbReference type="Proteomes" id="UP000294937">
    <property type="component" value="Unassembled WGS sequence"/>
</dbReference>
<proteinExistence type="predicted"/>
<evidence type="ECO:0000313" key="2">
    <source>
        <dbReference type="Proteomes" id="UP000294937"/>
    </source>
</evidence>
<evidence type="ECO:0000313" key="1">
    <source>
        <dbReference type="EMBL" id="TCS96603.1"/>
    </source>
</evidence>
<dbReference type="EMBL" id="SMAG01000001">
    <property type="protein sequence ID" value="TCS96603.1"/>
    <property type="molecule type" value="Genomic_DNA"/>
</dbReference>
<keyword evidence="2" id="KW-1185">Reference proteome</keyword>
<accession>A0A4R3L9V8</accession>
<reference evidence="1 2" key="1">
    <citation type="submission" date="2019-03" db="EMBL/GenBank/DDBJ databases">
        <title>Genomic Encyclopedia of Type Strains, Phase IV (KMG-IV): sequencing the most valuable type-strain genomes for metagenomic binning, comparative biology and taxonomic classification.</title>
        <authorList>
            <person name="Goeker M."/>
        </authorList>
    </citation>
    <scope>NUCLEOTIDE SEQUENCE [LARGE SCALE GENOMIC DNA]</scope>
    <source>
        <strain evidence="1 2">DSM 45707</strain>
    </source>
</reference>